<gene>
    <name evidence="11" type="ORF">ACFPOD_04065</name>
</gene>
<dbReference type="Pfam" id="PF01061">
    <property type="entry name" value="ABC2_membrane"/>
    <property type="match status" value="1"/>
</dbReference>
<keyword evidence="4" id="KW-1003">Cell membrane</keyword>
<comment type="similarity">
    <text evidence="2">Belongs to the ABC-2 integral membrane protein family.</text>
</comment>
<evidence type="ECO:0000313" key="11">
    <source>
        <dbReference type="EMBL" id="MFC5584275.1"/>
    </source>
</evidence>
<keyword evidence="8 9" id="KW-0472">Membrane</keyword>
<organism evidence="11 12">
    <name type="scientific">Nitratireductor kimnyeongensis</name>
    <dbReference type="NCBI Taxonomy" id="430679"/>
    <lineage>
        <taxon>Bacteria</taxon>
        <taxon>Pseudomonadati</taxon>
        <taxon>Pseudomonadota</taxon>
        <taxon>Alphaproteobacteria</taxon>
        <taxon>Hyphomicrobiales</taxon>
        <taxon>Phyllobacteriaceae</taxon>
        <taxon>Nitratireductor</taxon>
    </lineage>
</organism>
<dbReference type="InterPro" id="IPR013525">
    <property type="entry name" value="ABC2_TM"/>
</dbReference>
<feature type="transmembrane region" description="Helical" evidence="9">
    <location>
        <begin position="177"/>
        <end position="197"/>
    </location>
</feature>
<evidence type="ECO:0000256" key="3">
    <source>
        <dbReference type="ARBA" id="ARBA00022448"/>
    </source>
</evidence>
<dbReference type="PANTHER" id="PTHR30413:SF10">
    <property type="entry name" value="CAPSULE POLYSACCHARIDE EXPORT INNER-MEMBRANE PROTEIN CTRC"/>
    <property type="match status" value="1"/>
</dbReference>
<comment type="caution">
    <text evidence="11">The sequence shown here is derived from an EMBL/GenBank/DDBJ whole genome shotgun (WGS) entry which is preliminary data.</text>
</comment>
<feature type="transmembrane region" description="Helical" evidence="9">
    <location>
        <begin position="44"/>
        <end position="64"/>
    </location>
</feature>
<evidence type="ECO:0000259" key="10">
    <source>
        <dbReference type="Pfam" id="PF01061"/>
    </source>
</evidence>
<evidence type="ECO:0000256" key="6">
    <source>
        <dbReference type="ARBA" id="ARBA00022989"/>
    </source>
</evidence>
<evidence type="ECO:0000313" key="12">
    <source>
        <dbReference type="Proteomes" id="UP001596107"/>
    </source>
</evidence>
<feature type="transmembrane region" description="Helical" evidence="9">
    <location>
        <begin position="116"/>
        <end position="140"/>
    </location>
</feature>
<feature type="transmembrane region" description="Helical" evidence="9">
    <location>
        <begin position="146"/>
        <end position="170"/>
    </location>
</feature>
<evidence type="ECO:0000256" key="2">
    <source>
        <dbReference type="ARBA" id="ARBA00007783"/>
    </source>
</evidence>
<protein>
    <submittedName>
        <fullName evidence="11">ABC transporter permease</fullName>
    </submittedName>
</protein>
<dbReference type="Proteomes" id="UP001596107">
    <property type="component" value="Unassembled WGS sequence"/>
</dbReference>
<dbReference type="EMBL" id="JBHSNB010000001">
    <property type="protein sequence ID" value="MFC5584275.1"/>
    <property type="molecule type" value="Genomic_DNA"/>
</dbReference>
<keyword evidence="12" id="KW-1185">Reference proteome</keyword>
<sequence>MTLIEMLKGAREEIASGFRRYPVWVALARESIGDQHRRTTLGPLWLVLNYFLFAGAFVVVFGHSNQIENFPAYVATGLYVWLLMSEAINMAVPLFRREANYIQGTTLPLFVYVMRLAMQTVIRGAYSGAGWIVLMLFLVQPSLEQWLMAFAGLAVIVLALPAVITVFALLGAFFPDFEFITSNVMRVGMFLTPIFWIHGNDGGLRQMLYEYNPFTHFLAIVREPIISGELPVMELVLCLGISAFAWVLAFFLLGALRKKVVFVV</sequence>
<reference evidence="12" key="1">
    <citation type="journal article" date="2019" name="Int. J. Syst. Evol. Microbiol.">
        <title>The Global Catalogue of Microorganisms (GCM) 10K type strain sequencing project: providing services to taxonomists for standard genome sequencing and annotation.</title>
        <authorList>
            <consortium name="The Broad Institute Genomics Platform"/>
            <consortium name="The Broad Institute Genome Sequencing Center for Infectious Disease"/>
            <person name="Wu L."/>
            <person name="Ma J."/>
        </authorList>
    </citation>
    <scope>NUCLEOTIDE SEQUENCE [LARGE SCALE GENOMIC DNA]</scope>
    <source>
        <strain evidence="12">JCM 3366</strain>
    </source>
</reference>
<feature type="transmembrane region" description="Helical" evidence="9">
    <location>
        <begin position="232"/>
        <end position="256"/>
    </location>
</feature>
<evidence type="ECO:0000256" key="1">
    <source>
        <dbReference type="ARBA" id="ARBA00004651"/>
    </source>
</evidence>
<keyword evidence="5 9" id="KW-0812">Transmembrane</keyword>
<keyword evidence="7" id="KW-0625">Polysaccharide transport</keyword>
<dbReference type="PANTHER" id="PTHR30413">
    <property type="entry name" value="INNER MEMBRANE TRANSPORT PERMEASE"/>
    <property type="match status" value="1"/>
</dbReference>
<keyword evidence="6 9" id="KW-1133">Transmembrane helix</keyword>
<proteinExistence type="inferred from homology"/>
<evidence type="ECO:0000256" key="9">
    <source>
        <dbReference type="SAM" id="Phobius"/>
    </source>
</evidence>
<feature type="transmembrane region" description="Helical" evidence="9">
    <location>
        <begin position="70"/>
        <end position="95"/>
    </location>
</feature>
<feature type="domain" description="ABC-2 type transporter transmembrane" evidence="10">
    <location>
        <begin position="24"/>
        <end position="223"/>
    </location>
</feature>
<dbReference type="RefSeq" id="WP_246637776.1">
    <property type="nucleotide sequence ID" value="NZ_CP078143.1"/>
</dbReference>
<evidence type="ECO:0000256" key="8">
    <source>
        <dbReference type="ARBA" id="ARBA00023136"/>
    </source>
</evidence>
<evidence type="ECO:0000256" key="5">
    <source>
        <dbReference type="ARBA" id="ARBA00022692"/>
    </source>
</evidence>
<accession>A0ABW0T4J9</accession>
<evidence type="ECO:0000256" key="7">
    <source>
        <dbReference type="ARBA" id="ARBA00023047"/>
    </source>
</evidence>
<keyword evidence="7" id="KW-0762">Sugar transport</keyword>
<comment type="subcellular location">
    <subcellularLocation>
        <location evidence="1">Cell membrane</location>
        <topology evidence="1">Multi-pass membrane protein</topology>
    </subcellularLocation>
</comment>
<name>A0ABW0T4J9_9HYPH</name>
<keyword evidence="3" id="KW-0813">Transport</keyword>
<evidence type="ECO:0000256" key="4">
    <source>
        <dbReference type="ARBA" id="ARBA00022475"/>
    </source>
</evidence>